<dbReference type="Pfam" id="PF14903">
    <property type="entry name" value="WG_beta_rep"/>
    <property type="match status" value="1"/>
</dbReference>
<dbReference type="AlphaFoldDB" id="A0A2U0U7W1"/>
<organism evidence="1 2">
    <name type="scientific">Hallella colorans</name>
    <dbReference type="NCBI Taxonomy" id="1703337"/>
    <lineage>
        <taxon>Bacteria</taxon>
        <taxon>Pseudomonadati</taxon>
        <taxon>Bacteroidota</taxon>
        <taxon>Bacteroidia</taxon>
        <taxon>Bacteroidales</taxon>
        <taxon>Prevotellaceae</taxon>
        <taxon>Hallella</taxon>
    </lineage>
</organism>
<protein>
    <submittedName>
        <fullName evidence="1">WG repeat protein</fullName>
    </submittedName>
</protein>
<comment type="caution">
    <text evidence="1">The sequence shown here is derived from an EMBL/GenBank/DDBJ whole genome shotgun (WGS) entry which is preliminary data.</text>
</comment>
<evidence type="ECO:0000313" key="2">
    <source>
        <dbReference type="Proteomes" id="UP000245870"/>
    </source>
</evidence>
<dbReference type="RefSeq" id="WP_116616462.1">
    <property type="nucleotide sequence ID" value="NZ_CAMPWS010000007.1"/>
</dbReference>
<keyword evidence="2" id="KW-1185">Reference proteome</keyword>
<gene>
    <name evidence="1" type="ORF">C7379_10946</name>
</gene>
<dbReference type="OrthoDB" id="5464673at2"/>
<dbReference type="Proteomes" id="UP000245870">
    <property type="component" value="Unassembled WGS sequence"/>
</dbReference>
<dbReference type="EMBL" id="QENY01000009">
    <property type="protein sequence ID" value="PVX53707.1"/>
    <property type="molecule type" value="Genomic_DNA"/>
</dbReference>
<sequence>MEGIFREEIEIQRVDKFFCAEMGRQIHRYIKAMHGSLSMLEKFEHRISQLDIPAREDAMAKYIDLNRKVVNDLDWRMLLARAFANFCDSYPYFCDMLRHEETMRFYEDRMKGKYLQFHKVFEQNGKYGIKDHQGKILISPQYDFLRTPYVYVDDLRTIPIIAEKDGKMGLVLSDYNDTIVAPFEYDDISLRDEEPWFELHRDGKIIFWPFE</sequence>
<evidence type="ECO:0000313" key="1">
    <source>
        <dbReference type="EMBL" id="PVX53707.1"/>
    </source>
</evidence>
<name>A0A2U0U7W1_9BACT</name>
<dbReference type="InterPro" id="IPR032774">
    <property type="entry name" value="WG_beta_rep"/>
</dbReference>
<proteinExistence type="predicted"/>
<accession>A0A2U0U7W1</accession>
<reference evidence="1 2" key="1">
    <citation type="submission" date="2018-05" db="EMBL/GenBank/DDBJ databases">
        <title>Genomic Encyclopedia of Type Strains, Phase IV (KMG-IV): sequencing the most valuable type-strain genomes for metagenomic binning, comparative biology and taxonomic classification.</title>
        <authorList>
            <person name="Goeker M."/>
        </authorList>
    </citation>
    <scope>NUCLEOTIDE SEQUENCE [LARGE SCALE GENOMIC DNA]</scope>
    <source>
        <strain evidence="1 2">DSM 100333</strain>
    </source>
</reference>